<organism evidence="1 2">
    <name type="scientific">Hyalella azteca</name>
    <name type="common">Amphipod</name>
    <dbReference type="NCBI Taxonomy" id="294128"/>
    <lineage>
        <taxon>Eukaryota</taxon>
        <taxon>Metazoa</taxon>
        <taxon>Ecdysozoa</taxon>
        <taxon>Arthropoda</taxon>
        <taxon>Crustacea</taxon>
        <taxon>Multicrustacea</taxon>
        <taxon>Malacostraca</taxon>
        <taxon>Eumalacostraca</taxon>
        <taxon>Peracarida</taxon>
        <taxon>Amphipoda</taxon>
        <taxon>Senticaudata</taxon>
        <taxon>Talitrida</taxon>
        <taxon>Talitroidea</taxon>
        <taxon>Hyalellidae</taxon>
        <taxon>Hyalella</taxon>
    </lineage>
</organism>
<proteinExistence type="predicted"/>
<gene>
    <name evidence="2" type="primary">LOC108667736</name>
</gene>
<dbReference type="AlphaFoldDB" id="A0A8B7N8P8"/>
<accession>A0A8B7N8P8</accession>
<dbReference type="KEGG" id="hazt:108667736"/>
<dbReference type="GeneID" id="108667736"/>
<dbReference type="Gene3D" id="2.40.128.20">
    <property type="match status" value="1"/>
</dbReference>
<protein>
    <submittedName>
        <fullName evidence="2">Fatty acid-binding protein, liver-type</fullName>
    </submittedName>
</protein>
<dbReference type="SUPFAM" id="SSF50814">
    <property type="entry name" value="Lipocalins"/>
    <property type="match status" value="1"/>
</dbReference>
<evidence type="ECO:0000313" key="2">
    <source>
        <dbReference type="RefSeq" id="XP_018010287.1"/>
    </source>
</evidence>
<sequence length="129" mass="14180">MSLSGSYTHCRDENFEEFLKAAGVNDSMIRKMCPSTPTLEMQETTSGVTITYGHGGDTYTNVVTYGQESLVDVAGFKYYVKASKTPNGYEGTYRLENKTGTSSAELIGDTLTRTMTLDGVVSKRIFTKQ</sequence>
<evidence type="ECO:0000313" key="1">
    <source>
        <dbReference type="Proteomes" id="UP000694843"/>
    </source>
</evidence>
<dbReference type="Pfam" id="PF14651">
    <property type="entry name" value="Lipocalin_7"/>
    <property type="match status" value="1"/>
</dbReference>
<dbReference type="CDD" id="cd00742">
    <property type="entry name" value="FABP"/>
    <property type="match status" value="1"/>
</dbReference>
<dbReference type="InterPro" id="IPR012674">
    <property type="entry name" value="Calycin"/>
</dbReference>
<keyword evidence="1" id="KW-1185">Reference proteome</keyword>
<name>A0A8B7N8P8_HYAAZ</name>
<dbReference type="RefSeq" id="XP_018010287.1">
    <property type="nucleotide sequence ID" value="XM_018154798.2"/>
</dbReference>
<dbReference type="Proteomes" id="UP000694843">
    <property type="component" value="Unplaced"/>
</dbReference>
<reference evidence="2" key="1">
    <citation type="submission" date="2025-08" db="UniProtKB">
        <authorList>
            <consortium name="RefSeq"/>
        </authorList>
    </citation>
    <scope>IDENTIFICATION</scope>
    <source>
        <tissue evidence="2">Whole organism</tissue>
    </source>
</reference>
<dbReference type="OrthoDB" id="354351at2759"/>